<keyword evidence="2" id="KW-1185">Reference proteome</keyword>
<reference evidence="1" key="1">
    <citation type="submission" date="2022-06" db="EMBL/GenBank/DDBJ databases">
        <title>Novel species in genus Dyadobacter.</title>
        <authorList>
            <person name="Ma C."/>
        </authorList>
    </citation>
    <scope>NUCLEOTIDE SEQUENCE</scope>
    <source>
        <strain evidence="1">CY22</strain>
    </source>
</reference>
<protein>
    <recommendedName>
        <fullName evidence="3">Outer membrane protein beta-barrel domain-containing protein</fullName>
    </recommendedName>
</protein>
<dbReference type="Proteomes" id="UP001055420">
    <property type="component" value="Chromosome"/>
</dbReference>
<organism evidence="1 2">
    <name type="scientific">Dyadobacter chenhuakuii</name>
    <dbReference type="NCBI Taxonomy" id="2909339"/>
    <lineage>
        <taxon>Bacteria</taxon>
        <taxon>Pseudomonadati</taxon>
        <taxon>Bacteroidota</taxon>
        <taxon>Cytophagia</taxon>
        <taxon>Cytophagales</taxon>
        <taxon>Spirosomataceae</taxon>
        <taxon>Dyadobacter</taxon>
    </lineage>
</organism>
<sequence>MMRTFILLLAGTLWLSIHVYGQEKPPETTKKASKEFKDYKWDASIGLIGWVGSFGNLMIRYAPKSKGAYRFSLENYDSSSGKDYYYADSAGNAVPYRLMDNFNAAATLGYEFRRNSGKHQLFYGADFQFSYHKSHDQRYDPFPNQTYGFGLNPFAGIKYRIINRLSISAETALIFKYNIEQTLHADKETTRSRTRYFNTYFNAVRIINVTYHL</sequence>
<dbReference type="RefSeq" id="WP_235163964.1">
    <property type="nucleotide sequence ID" value="NZ_CP098805.1"/>
</dbReference>
<gene>
    <name evidence="1" type="ORF">NFI80_23100</name>
</gene>
<evidence type="ECO:0008006" key="3">
    <source>
        <dbReference type="Google" id="ProtNLM"/>
    </source>
</evidence>
<dbReference type="EMBL" id="CP098805">
    <property type="protein sequence ID" value="USJ30733.1"/>
    <property type="molecule type" value="Genomic_DNA"/>
</dbReference>
<name>A0ABY4XK27_9BACT</name>
<accession>A0ABY4XK27</accession>
<evidence type="ECO:0000313" key="2">
    <source>
        <dbReference type="Proteomes" id="UP001055420"/>
    </source>
</evidence>
<proteinExistence type="predicted"/>
<evidence type="ECO:0000313" key="1">
    <source>
        <dbReference type="EMBL" id="USJ30733.1"/>
    </source>
</evidence>